<evidence type="ECO:0000256" key="1">
    <source>
        <dbReference type="ARBA" id="ARBA00004613"/>
    </source>
</evidence>
<reference evidence="5" key="1">
    <citation type="submission" date="2019-08" db="EMBL/GenBank/DDBJ databases">
        <title>The genome of the North American firefly Photinus pyralis.</title>
        <authorList>
            <consortium name="Photinus pyralis genome working group"/>
            <person name="Fallon T.R."/>
            <person name="Sander Lower S.E."/>
            <person name="Weng J.-K."/>
        </authorList>
    </citation>
    <scope>NUCLEOTIDE SEQUENCE</scope>
    <source>
        <strain evidence="5">TRF0915ILg1</strain>
        <tissue evidence="5">Whole body</tissue>
    </source>
</reference>
<dbReference type="InterPro" id="IPR010255">
    <property type="entry name" value="Haem_peroxidase_sf"/>
</dbReference>
<dbReference type="Gene3D" id="1.10.640.10">
    <property type="entry name" value="Haem peroxidase domain superfamily, animal type"/>
    <property type="match status" value="1"/>
</dbReference>
<keyword evidence="3" id="KW-0560">Oxidoreductase</keyword>
<dbReference type="GO" id="GO:0020037">
    <property type="term" value="F:heme binding"/>
    <property type="evidence" value="ECO:0007669"/>
    <property type="project" value="InterPro"/>
</dbReference>
<proteinExistence type="predicted"/>
<evidence type="ECO:0008006" key="7">
    <source>
        <dbReference type="Google" id="ProtNLM"/>
    </source>
</evidence>
<protein>
    <recommendedName>
        <fullName evidence="7">Chorion peroxidase</fullName>
    </recommendedName>
</protein>
<dbReference type="OrthoDB" id="6766242at2759"/>
<evidence type="ECO:0000256" key="4">
    <source>
        <dbReference type="ARBA" id="ARBA00023180"/>
    </source>
</evidence>
<organism evidence="5 6">
    <name type="scientific">Ignelater luminosus</name>
    <name type="common">Cucubano</name>
    <name type="synonym">Pyrophorus luminosus</name>
    <dbReference type="NCBI Taxonomy" id="2038154"/>
    <lineage>
        <taxon>Eukaryota</taxon>
        <taxon>Metazoa</taxon>
        <taxon>Ecdysozoa</taxon>
        <taxon>Arthropoda</taxon>
        <taxon>Hexapoda</taxon>
        <taxon>Insecta</taxon>
        <taxon>Pterygota</taxon>
        <taxon>Neoptera</taxon>
        <taxon>Endopterygota</taxon>
        <taxon>Coleoptera</taxon>
        <taxon>Polyphaga</taxon>
        <taxon>Elateriformia</taxon>
        <taxon>Elateroidea</taxon>
        <taxon>Elateridae</taxon>
        <taxon>Agrypninae</taxon>
        <taxon>Pyrophorini</taxon>
        <taxon>Ignelater</taxon>
    </lineage>
</organism>
<dbReference type="InterPro" id="IPR019791">
    <property type="entry name" value="Haem_peroxidase_animal"/>
</dbReference>
<gene>
    <name evidence="5" type="ORF">ILUMI_25098</name>
</gene>
<comment type="caution">
    <text evidence="5">The sequence shown here is derived from an EMBL/GenBank/DDBJ whole genome shotgun (WGS) entry which is preliminary data.</text>
</comment>
<keyword evidence="3" id="KW-0575">Peroxidase</keyword>
<keyword evidence="2" id="KW-0964">Secreted</keyword>
<dbReference type="GO" id="GO:0004601">
    <property type="term" value="F:peroxidase activity"/>
    <property type="evidence" value="ECO:0007669"/>
    <property type="project" value="UniProtKB-KW"/>
</dbReference>
<dbReference type="SUPFAM" id="SSF48113">
    <property type="entry name" value="Heme-dependent peroxidases"/>
    <property type="match status" value="1"/>
</dbReference>
<name>A0A8K0CB70_IGNLU</name>
<accession>A0A8K0CB70</accession>
<dbReference type="PROSITE" id="PS50292">
    <property type="entry name" value="PEROXIDASE_3"/>
    <property type="match status" value="1"/>
</dbReference>
<dbReference type="GO" id="GO:0005576">
    <property type="term" value="C:extracellular region"/>
    <property type="evidence" value="ECO:0007669"/>
    <property type="project" value="UniProtKB-SubCell"/>
</dbReference>
<evidence type="ECO:0000313" key="5">
    <source>
        <dbReference type="EMBL" id="KAF2881077.1"/>
    </source>
</evidence>
<dbReference type="PANTHER" id="PTHR11475:SF4">
    <property type="entry name" value="CHORION PEROXIDASE"/>
    <property type="match status" value="1"/>
</dbReference>
<dbReference type="Proteomes" id="UP000801492">
    <property type="component" value="Unassembled WGS sequence"/>
</dbReference>
<dbReference type="AlphaFoldDB" id="A0A8K0CB70"/>
<dbReference type="InterPro" id="IPR037120">
    <property type="entry name" value="Haem_peroxidase_sf_animal"/>
</dbReference>
<evidence type="ECO:0000313" key="6">
    <source>
        <dbReference type="Proteomes" id="UP000801492"/>
    </source>
</evidence>
<dbReference type="EMBL" id="VTPC01090859">
    <property type="protein sequence ID" value="KAF2881077.1"/>
    <property type="molecule type" value="Genomic_DNA"/>
</dbReference>
<evidence type="ECO:0000256" key="3">
    <source>
        <dbReference type="ARBA" id="ARBA00022559"/>
    </source>
</evidence>
<dbReference type="PANTHER" id="PTHR11475">
    <property type="entry name" value="OXIDASE/PEROXIDASE"/>
    <property type="match status" value="1"/>
</dbReference>
<sequence length="429" mass="47906">MDTFITVCNIFIIFWVTYFSYGAHVHHKRATVSILSHQKHSDSSDPHHHDFTPAPHRVKSHKDVCLHDAECVLPVQCPAHVHDESLKKCTIATGRSGVCCTTGQNHTGHLSEKGRGHHLVRVDPATLGAVTRHSRVEMAEMHLREVRILRSSRSVIVPYGTASYGHFRNSKLYSMTDLAEVMGVANRALEIALATRAFKDRQGITNHQLEYGMIKEDLRPTPLGAACPTPPVCPPVSPRHQRIDGSCNNFHNPAWGTALSPYSRLLPPSYHDGIWVPRVSEDNGQPLNSPRLISTTLFSDNDLPNHEFTLMLMQYGQFLSHDITQSLDTSFANGSAISCCTEDGSAEIPHELRHHTCMPIIMPKEDAFFSTFKQEQTRELRSLQGGRLKVFNDFGRDLLPLNKDADACLTTEKGSACFSSVDITKRFQV</sequence>
<keyword evidence="6" id="KW-1185">Reference proteome</keyword>
<keyword evidence="4" id="KW-0325">Glycoprotein</keyword>
<dbReference type="Pfam" id="PF03098">
    <property type="entry name" value="An_peroxidase"/>
    <property type="match status" value="1"/>
</dbReference>
<dbReference type="GO" id="GO:0006979">
    <property type="term" value="P:response to oxidative stress"/>
    <property type="evidence" value="ECO:0007669"/>
    <property type="project" value="InterPro"/>
</dbReference>
<comment type="subcellular location">
    <subcellularLocation>
        <location evidence="1">Secreted</location>
    </subcellularLocation>
</comment>
<evidence type="ECO:0000256" key="2">
    <source>
        <dbReference type="ARBA" id="ARBA00022525"/>
    </source>
</evidence>